<keyword evidence="1" id="KW-0472">Membrane</keyword>
<name>A0A3G2L796_9FLAO</name>
<dbReference type="OrthoDB" id="1420342at2"/>
<keyword evidence="3" id="KW-1185">Reference proteome</keyword>
<dbReference type="EMBL" id="CP032050">
    <property type="protein sequence ID" value="AYN68142.1"/>
    <property type="molecule type" value="Genomic_DNA"/>
</dbReference>
<dbReference type="Proteomes" id="UP000276309">
    <property type="component" value="Chromosome"/>
</dbReference>
<accession>A0A3G2L796</accession>
<proteinExistence type="predicted"/>
<keyword evidence="1" id="KW-1133">Transmembrane helix</keyword>
<sequence length="236" mass="27390">MKEAKFIIISILYTLIAAVFTFKFGPDFIKEMNDVGNVYQFDRINRIDMDFRSPSNTGLLQLGDSTITVPIRRDFDTASFKPRYLEVALQFDTLNIQLVYDWEKHSDKRERLVDFLEKKRIIDKIRPLAEQLPITFTTPVDTEVKVVLDEANDFRSRDNYLTLDKTHVYGTNSRLRYFFGKAMAYLITICSALALILIVVNGYLQYMGHHKKGKNYYAPSWGEGIKTLFGKKEGKL</sequence>
<protein>
    <submittedName>
        <fullName evidence="2">Uncharacterized protein</fullName>
    </submittedName>
</protein>
<reference evidence="2 3" key="1">
    <citation type="submission" date="2018-08" db="EMBL/GenBank/DDBJ databases">
        <title>The reduced genetic potential of extracellular carbohydrate catabolism in Euzebyella marina RN62, a Flavobacteriia bacterium isolated from the hadal water.</title>
        <authorList>
            <person name="Xue C."/>
        </authorList>
    </citation>
    <scope>NUCLEOTIDE SEQUENCE [LARGE SCALE GENOMIC DNA]</scope>
    <source>
        <strain evidence="2 3">RN62</strain>
    </source>
</reference>
<dbReference type="KEGG" id="emar:D1013_12540"/>
<feature type="transmembrane region" description="Helical" evidence="1">
    <location>
        <begin position="6"/>
        <end position="24"/>
    </location>
</feature>
<feature type="transmembrane region" description="Helical" evidence="1">
    <location>
        <begin position="182"/>
        <end position="204"/>
    </location>
</feature>
<dbReference type="AlphaFoldDB" id="A0A3G2L796"/>
<gene>
    <name evidence="2" type="ORF">D1013_12540</name>
</gene>
<organism evidence="2 3">
    <name type="scientific">Euzebyella marina</name>
    <dbReference type="NCBI Taxonomy" id="1761453"/>
    <lineage>
        <taxon>Bacteria</taxon>
        <taxon>Pseudomonadati</taxon>
        <taxon>Bacteroidota</taxon>
        <taxon>Flavobacteriia</taxon>
        <taxon>Flavobacteriales</taxon>
        <taxon>Flavobacteriaceae</taxon>
        <taxon>Euzebyella</taxon>
    </lineage>
</organism>
<evidence type="ECO:0000313" key="3">
    <source>
        <dbReference type="Proteomes" id="UP000276309"/>
    </source>
</evidence>
<keyword evidence="1" id="KW-0812">Transmembrane</keyword>
<evidence type="ECO:0000256" key="1">
    <source>
        <dbReference type="SAM" id="Phobius"/>
    </source>
</evidence>
<evidence type="ECO:0000313" key="2">
    <source>
        <dbReference type="EMBL" id="AYN68142.1"/>
    </source>
</evidence>